<protein>
    <recommendedName>
        <fullName evidence="3">DUF1569 domain-containing protein</fullName>
    </recommendedName>
</protein>
<dbReference type="InterPro" id="IPR034660">
    <property type="entry name" value="DinB/YfiT-like"/>
</dbReference>
<dbReference type="Pfam" id="PF07606">
    <property type="entry name" value="DUF1569"/>
    <property type="match status" value="1"/>
</dbReference>
<evidence type="ECO:0000313" key="2">
    <source>
        <dbReference type="Proteomes" id="UP000236893"/>
    </source>
</evidence>
<dbReference type="Proteomes" id="UP000236893">
    <property type="component" value="Unassembled WGS sequence"/>
</dbReference>
<keyword evidence="2" id="KW-1185">Reference proteome</keyword>
<sequence>MKNLLNAADNNEIVERINQLTNQSQAQWGKMNVSQMLAHCQQPLKMAFIEKGVKKTFISVLLGSVIKKSFLGDKPFKKNLPTDSSFKIVDERDFNKEKAELIQLIKGYSEGGSTAIVGTKHPIFGTMTPDDWGILSWKHLDHHLQQFGA</sequence>
<gene>
    <name evidence="1" type="ORF">C3K47_02610</name>
</gene>
<dbReference type="InterPro" id="IPR011463">
    <property type="entry name" value="DUF1569"/>
</dbReference>
<name>A0A2S5A7P0_9SPHI</name>
<dbReference type="AlphaFoldDB" id="A0A2S5A7P0"/>
<comment type="caution">
    <text evidence="1">The sequence shown here is derived from an EMBL/GenBank/DDBJ whole genome shotgun (WGS) entry which is preliminary data.</text>
</comment>
<accession>A0A2S5A7P0</accession>
<proteinExistence type="predicted"/>
<organism evidence="1 2">
    <name type="scientific">Solitalea longa</name>
    <dbReference type="NCBI Taxonomy" id="2079460"/>
    <lineage>
        <taxon>Bacteria</taxon>
        <taxon>Pseudomonadati</taxon>
        <taxon>Bacteroidota</taxon>
        <taxon>Sphingobacteriia</taxon>
        <taxon>Sphingobacteriales</taxon>
        <taxon>Sphingobacteriaceae</taxon>
        <taxon>Solitalea</taxon>
    </lineage>
</organism>
<evidence type="ECO:0000313" key="1">
    <source>
        <dbReference type="EMBL" id="POY38309.1"/>
    </source>
</evidence>
<dbReference type="RefSeq" id="WP_103787539.1">
    <property type="nucleotide sequence ID" value="NZ_PQVF01000002.1"/>
</dbReference>
<dbReference type="EMBL" id="PQVF01000002">
    <property type="protein sequence ID" value="POY38309.1"/>
    <property type="molecule type" value="Genomic_DNA"/>
</dbReference>
<reference evidence="1 2" key="1">
    <citation type="submission" date="2018-01" db="EMBL/GenBank/DDBJ databases">
        <authorList>
            <person name="Gaut B.S."/>
            <person name="Morton B.R."/>
            <person name="Clegg M.T."/>
            <person name="Duvall M.R."/>
        </authorList>
    </citation>
    <scope>NUCLEOTIDE SEQUENCE [LARGE SCALE GENOMIC DNA]</scope>
    <source>
        <strain evidence="1 2">HR-AV</strain>
    </source>
</reference>
<dbReference type="OrthoDB" id="2599194at2"/>
<evidence type="ECO:0008006" key="3">
    <source>
        <dbReference type="Google" id="ProtNLM"/>
    </source>
</evidence>
<dbReference type="Gene3D" id="1.20.120.450">
    <property type="entry name" value="dinb family like domain"/>
    <property type="match status" value="1"/>
</dbReference>